<dbReference type="EMBL" id="JAFFGU010000096">
    <property type="protein sequence ID" value="MBM7280767.1"/>
    <property type="molecule type" value="Genomic_DNA"/>
</dbReference>
<dbReference type="RefSeq" id="WP_275580219.1">
    <property type="nucleotide sequence ID" value="NZ_JAFFGU010000096.1"/>
</dbReference>
<comment type="caution">
    <text evidence="4">The sequence shown here is derived from an EMBL/GenBank/DDBJ whole genome shotgun (WGS) entry which is preliminary data.</text>
</comment>
<gene>
    <name evidence="4" type="ORF">JTZ10_23850</name>
</gene>
<dbReference type="EC" id="3.1.3.5" evidence="2"/>
<dbReference type="InterPro" id="IPR002828">
    <property type="entry name" value="SurE-like_Pase/nucleotidase"/>
</dbReference>
<organism evidence="4 5">
    <name type="scientific">Gordonia rubripertincta</name>
    <name type="common">Rhodococcus corallinus</name>
    <dbReference type="NCBI Taxonomy" id="36822"/>
    <lineage>
        <taxon>Bacteria</taxon>
        <taxon>Bacillati</taxon>
        <taxon>Actinomycetota</taxon>
        <taxon>Actinomycetes</taxon>
        <taxon>Mycobacteriales</taxon>
        <taxon>Gordoniaceae</taxon>
        <taxon>Gordonia</taxon>
    </lineage>
</organism>
<name>A0AAW4GCK4_GORRU</name>
<evidence type="ECO:0000259" key="3">
    <source>
        <dbReference type="Pfam" id="PF01975"/>
    </source>
</evidence>
<evidence type="ECO:0000256" key="2">
    <source>
        <dbReference type="ARBA" id="ARBA00012643"/>
    </source>
</evidence>
<dbReference type="AlphaFoldDB" id="A0AAW4GCK4"/>
<dbReference type="Proteomes" id="UP001195196">
    <property type="component" value="Unassembled WGS sequence"/>
</dbReference>
<dbReference type="InterPro" id="IPR036523">
    <property type="entry name" value="SurE-like_sf"/>
</dbReference>
<dbReference type="Pfam" id="PF01975">
    <property type="entry name" value="SurE"/>
    <property type="match status" value="1"/>
</dbReference>
<feature type="domain" description="Survival protein SurE-like phosphatase/nucleotidase" evidence="3">
    <location>
        <begin position="4"/>
        <end position="34"/>
    </location>
</feature>
<sequence>MRALITNDDGVDSAGIALLARVALDAGLDVVVVTAKDKLRRLLGAGLVEEGPSMNGSGTFEMP</sequence>
<evidence type="ECO:0000313" key="4">
    <source>
        <dbReference type="EMBL" id="MBM7280767.1"/>
    </source>
</evidence>
<evidence type="ECO:0000256" key="1">
    <source>
        <dbReference type="ARBA" id="ARBA00000815"/>
    </source>
</evidence>
<protein>
    <recommendedName>
        <fullName evidence="2">5'-nucleotidase</fullName>
        <ecNumber evidence="2">3.1.3.5</ecNumber>
    </recommendedName>
</protein>
<comment type="catalytic activity">
    <reaction evidence="1">
        <text>a ribonucleoside 5'-phosphate + H2O = a ribonucleoside + phosphate</text>
        <dbReference type="Rhea" id="RHEA:12484"/>
        <dbReference type="ChEBI" id="CHEBI:15377"/>
        <dbReference type="ChEBI" id="CHEBI:18254"/>
        <dbReference type="ChEBI" id="CHEBI:43474"/>
        <dbReference type="ChEBI" id="CHEBI:58043"/>
        <dbReference type="EC" id="3.1.3.5"/>
    </reaction>
</comment>
<reference evidence="4" key="1">
    <citation type="submission" date="2021-02" db="EMBL/GenBank/DDBJ databases">
        <title>Taxonomy, biology and ecology of Rhodococcus bacteria occurring in California pistachio and other woody hosts as revealed by genome sequence analyses.</title>
        <authorList>
            <person name="Riely B."/>
            <person name="Gai Y."/>
        </authorList>
    </citation>
    <scope>NUCLEOTIDE SEQUENCE</scope>
    <source>
        <strain evidence="4">BP-295</strain>
    </source>
</reference>
<accession>A0AAW4GCK4</accession>
<proteinExistence type="predicted"/>
<dbReference type="SUPFAM" id="SSF64167">
    <property type="entry name" value="SurE-like"/>
    <property type="match status" value="1"/>
</dbReference>
<dbReference type="Gene3D" id="3.40.1210.10">
    <property type="entry name" value="Survival protein SurE-like phosphatase/nucleotidase"/>
    <property type="match status" value="1"/>
</dbReference>
<dbReference type="GO" id="GO:0008253">
    <property type="term" value="F:5'-nucleotidase activity"/>
    <property type="evidence" value="ECO:0007669"/>
    <property type="project" value="UniProtKB-EC"/>
</dbReference>
<evidence type="ECO:0000313" key="5">
    <source>
        <dbReference type="Proteomes" id="UP001195196"/>
    </source>
</evidence>
<feature type="non-terminal residue" evidence="4">
    <location>
        <position position="63"/>
    </location>
</feature>